<evidence type="ECO:0000259" key="4">
    <source>
        <dbReference type="Pfam" id="PF00266"/>
    </source>
</evidence>
<dbReference type="InterPro" id="IPR015424">
    <property type="entry name" value="PyrdxlP-dep_Trfase"/>
</dbReference>
<comment type="catalytic activity">
    <reaction evidence="3">
        <text>(sulfur carrier)-H + L-cysteine = (sulfur carrier)-SH + L-alanine</text>
        <dbReference type="Rhea" id="RHEA:43892"/>
        <dbReference type="Rhea" id="RHEA-COMP:14737"/>
        <dbReference type="Rhea" id="RHEA-COMP:14739"/>
        <dbReference type="ChEBI" id="CHEBI:29917"/>
        <dbReference type="ChEBI" id="CHEBI:35235"/>
        <dbReference type="ChEBI" id="CHEBI:57972"/>
        <dbReference type="ChEBI" id="CHEBI:64428"/>
        <dbReference type="EC" id="2.8.1.7"/>
    </reaction>
</comment>
<comment type="cofactor">
    <cofactor evidence="1">
        <name>pyridoxal 5'-phosphate</name>
        <dbReference type="ChEBI" id="CHEBI:597326"/>
    </cofactor>
</comment>
<dbReference type="InterPro" id="IPR015421">
    <property type="entry name" value="PyrdxlP-dep_Trfase_major"/>
</dbReference>
<evidence type="ECO:0000313" key="6">
    <source>
        <dbReference type="Proteomes" id="UP000230837"/>
    </source>
</evidence>
<dbReference type="GO" id="GO:0031071">
    <property type="term" value="F:cysteine desulfurase activity"/>
    <property type="evidence" value="ECO:0007669"/>
    <property type="project" value="UniProtKB-EC"/>
</dbReference>
<dbReference type="EMBL" id="PFHR01000145">
    <property type="protein sequence ID" value="PIW96842.1"/>
    <property type="molecule type" value="Genomic_DNA"/>
</dbReference>
<dbReference type="Gene3D" id="3.90.1150.10">
    <property type="entry name" value="Aspartate Aminotransferase, domain 1"/>
    <property type="match status" value="1"/>
</dbReference>
<dbReference type="Gene3D" id="3.40.640.10">
    <property type="entry name" value="Type I PLP-dependent aspartate aminotransferase-like (Major domain)"/>
    <property type="match status" value="1"/>
</dbReference>
<accession>A0A2M7INB1</accession>
<organism evidence="5 6">
    <name type="scientific">Candidatus Kaiserbacteria bacterium CG_4_8_14_3_um_filter_38_9</name>
    <dbReference type="NCBI Taxonomy" id="1974599"/>
    <lineage>
        <taxon>Bacteria</taxon>
        <taxon>Candidatus Kaiseribacteriota</taxon>
    </lineage>
</organism>
<dbReference type="InterPro" id="IPR000192">
    <property type="entry name" value="Aminotrans_V_dom"/>
</dbReference>
<dbReference type="AlphaFoldDB" id="A0A2M7INB1"/>
<sequence>MSKNTILKTIYLDHAATTPLSPLVYKAMVSIEASIYGNPSSMHREGRRAFDILKQARLEVATVIGAKVKEIIFTGSGTESDNLAIIGIAHAYKKYGRHIIVSAIEHKAVLASAHKLESEGFEVTYLPVAKDGLVSIKDCVAAVRPDTILISIMYANNEIGTIEPITGLTAAIKKLRGDNITPLFHTDACQAVGLLPIAVSKLGVDLMTINSSKIYGPKGIGLLYVKNGIYPEPLIVG</sequence>
<evidence type="ECO:0000256" key="3">
    <source>
        <dbReference type="ARBA" id="ARBA00050776"/>
    </source>
</evidence>
<evidence type="ECO:0000256" key="2">
    <source>
        <dbReference type="ARBA" id="ARBA00006490"/>
    </source>
</evidence>
<evidence type="ECO:0000256" key="1">
    <source>
        <dbReference type="ARBA" id="ARBA00001933"/>
    </source>
</evidence>
<dbReference type="PANTHER" id="PTHR11601">
    <property type="entry name" value="CYSTEINE DESULFURYLASE FAMILY MEMBER"/>
    <property type="match status" value="1"/>
</dbReference>
<dbReference type="InterPro" id="IPR015422">
    <property type="entry name" value="PyrdxlP-dep_Trfase_small"/>
</dbReference>
<gene>
    <name evidence="5" type="ORF">COZ82_02780</name>
</gene>
<name>A0A2M7INB1_9BACT</name>
<feature type="domain" description="Aminotransferase class V" evidence="4">
    <location>
        <begin position="10"/>
        <end position="227"/>
    </location>
</feature>
<reference evidence="6" key="1">
    <citation type="submission" date="2017-09" db="EMBL/GenBank/DDBJ databases">
        <title>Depth-based differentiation of microbial function through sediment-hosted aquifers and enrichment of novel symbionts in the deep terrestrial subsurface.</title>
        <authorList>
            <person name="Probst A.J."/>
            <person name="Ladd B."/>
            <person name="Jarett J.K."/>
            <person name="Geller-Mcgrath D.E."/>
            <person name="Sieber C.M.K."/>
            <person name="Emerson J.B."/>
            <person name="Anantharaman K."/>
            <person name="Thomas B.C."/>
            <person name="Malmstrom R."/>
            <person name="Stieglmeier M."/>
            <person name="Klingl A."/>
            <person name="Woyke T."/>
            <person name="Ryan C.M."/>
            <person name="Banfield J.F."/>
        </authorList>
    </citation>
    <scope>NUCLEOTIDE SEQUENCE [LARGE SCALE GENOMIC DNA]</scope>
</reference>
<comment type="caution">
    <text evidence="5">The sequence shown here is derived from an EMBL/GenBank/DDBJ whole genome shotgun (WGS) entry which is preliminary data.</text>
</comment>
<dbReference type="SUPFAM" id="SSF53383">
    <property type="entry name" value="PLP-dependent transferases"/>
    <property type="match status" value="1"/>
</dbReference>
<evidence type="ECO:0000313" key="5">
    <source>
        <dbReference type="EMBL" id="PIW96842.1"/>
    </source>
</evidence>
<dbReference type="PANTHER" id="PTHR11601:SF34">
    <property type="entry name" value="CYSTEINE DESULFURASE"/>
    <property type="match status" value="1"/>
</dbReference>
<dbReference type="Proteomes" id="UP000230837">
    <property type="component" value="Unassembled WGS sequence"/>
</dbReference>
<feature type="non-terminal residue" evidence="5">
    <location>
        <position position="237"/>
    </location>
</feature>
<dbReference type="Pfam" id="PF00266">
    <property type="entry name" value="Aminotran_5"/>
    <property type="match status" value="1"/>
</dbReference>
<comment type="similarity">
    <text evidence="2">Belongs to the class-V pyridoxal-phosphate-dependent aminotransferase family. NifS/IscS subfamily.</text>
</comment>
<proteinExistence type="inferred from homology"/>
<protein>
    <submittedName>
        <fullName evidence="5">Cysteine desulfurase NifS</fullName>
    </submittedName>
</protein>